<keyword evidence="5" id="KW-0159">Chromosome partition</keyword>
<feature type="compositionally biased region" description="Pro residues" evidence="10">
    <location>
        <begin position="254"/>
        <end position="265"/>
    </location>
</feature>
<reference evidence="12" key="1">
    <citation type="thesis" date="2021" institute="BYU ScholarsArchive" country="Provo, UT, USA">
        <title>Applications of and Algorithms for Genome Assembly and Genomic Analyses with an Emphasis on Marine Teleosts.</title>
        <authorList>
            <person name="Pickett B.D."/>
        </authorList>
    </citation>
    <scope>NUCLEOTIDE SEQUENCE</scope>
    <source>
        <strain evidence="12">HI-2016</strain>
    </source>
</reference>
<dbReference type="GO" id="GO:0000775">
    <property type="term" value="C:chromosome, centromeric region"/>
    <property type="evidence" value="ECO:0007669"/>
    <property type="project" value="UniProtKB-SubCell"/>
</dbReference>
<feature type="compositionally biased region" description="Basic and acidic residues" evidence="10">
    <location>
        <begin position="283"/>
        <end position="316"/>
    </location>
</feature>
<dbReference type="Pfam" id="PF07557">
    <property type="entry name" value="Shugoshin_C"/>
    <property type="match status" value="1"/>
</dbReference>
<protein>
    <recommendedName>
        <fullName evidence="11">Shugoshin C-terminal domain-containing protein</fullName>
    </recommendedName>
</protein>
<keyword evidence="6 9" id="KW-0175">Coiled coil</keyword>
<keyword evidence="4" id="KW-0132">Cell division</keyword>
<accession>A0A8T2MU36</accession>
<evidence type="ECO:0000256" key="6">
    <source>
        <dbReference type="ARBA" id="ARBA00023054"/>
    </source>
</evidence>
<evidence type="ECO:0000256" key="5">
    <source>
        <dbReference type="ARBA" id="ARBA00022829"/>
    </source>
</evidence>
<gene>
    <name evidence="12" type="ORF">JZ751_016649</name>
</gene>
<dbReference type="InterPro" id="IPR038889">
    <property type="entry name" value="Shugoshin1/2"/>
</dbReference>
<evidence type="ECO:0000313" key="12">
    <source>
        <dbReference type="EMBL" id="KAG9331879.1"/>
    </source>
</evidence>
<dbReference type="EMBL" id="JAFBMS010000279">
    <property type="protein sequence ID" value="KAG9331879.1"/>
    <property type="molecule type" value="Genomic_DNA"/>
</dbReference>
<evidence type="ECO:0000256" key="2">
    <source>
        <dbReference type="ARBA" id="ARBA00010845"/>
    </source>
</evidence>
<evidence type="ECO:0000256" key="4">
    <source>
        <dbReference type="ARBA" id="ARBA00022618"/>
    </source>
</evidence>
<evidence type="ECO:0000256" key="3">
    <source>
        <dbReference type="ARBA" id="ARBA00022454"/>
    </source>
</evidence>
<feature type="region of interest" description="Disordered" evidence="10">
    <location>
        <begin position="126"/>
        <end position="469"/>
    </location>
</feature>
<comment type="similarity">
    <text evidence="2">Belongs to the shugoshin family.</text>
</comment>
<feature type="region of interest" description="Disordered" evidence="10">
    <location>
        <begin position="543"/>
        <end position="572"/>
    </location>
</feature>
<evidence type="ECO:0000256" key="8">
    <source>
        <dbReference type="ARBA" id="ARBA00023328"/>
    </source>
</evidence>
<dbReference type="InterPro" id="IPR011515">
    <property type="entry name" value="Shugoshin_C"/>
</dbReference>
<keyword evidence="8" id="KW-0137">Centromere</keyword>
<feature type="compositionally biased region" description="Low complexity" evidence="10">
    <location>
        <begin position="392"/>
        <end position="403"/>
    </location>
</feature>
<keyword evidence="13" id="KW-1185">Reference proteome</keyword>
<dbReference type="GO" id="GO:0005634">
    <property type="term" value="C:nucleus"/>
    <property type="evidence" value="ECO:0007669"/>
    <property type="project" value="InterPro"/>
</dbReference>
<dbReference type="GO" id="GO:0045132">
    <property type="term" value="P:meiotic chromosome segregation"/>
    <property type="evidence" value="ECO:0007669"/>
    <property type="project" value="InterPro"/>
</dbReference>
<dbReference type="PANTHER" id="PTHR21577:SF3">
    <property type="entry name" value="SHUGOSHIN 1-RELATED"/>
    <property type="match status" value="1"/>
</dbReference>
<feature type="compositionally biased region" description="Basic residues" evidence="10">
    <location>
        <begin position="415"/>
        <end position="436"/>
    </location>
</feature>
<keyword evidence="7" id="KW-0131">Cell cycle</keyword>
<dbReference type="Gene3D" id="1.20.5.730">
    <property type="entry name" value="Single helix bin"/>
    <property type="match status" value="1"/>
</dbReference>
<evidence type="ECO:0000256" key="7">
    <source>
        <dbReference type="ARBA" id="ARBA00023306"/>
    </source>
</evidence>
<evidence type="ECO:0000313" key="13">
    <source>
        <dbReference type="Proteomes" id="UP000824540"/>
    </source>
</evidence>
<feature type="coiled-coil region" evidence="9">
    <location>
        <begin position="1"/>
        <end position="28"/>
    </location>
</feature>
<comment type="caution">
    <text evidence="12">The sequence shown here is derived from an EMBL/GenBank/DDBJ whole genome shotgun (WGS) entry which is preliminary data.</text>
</comment>
<evidence type="ECO:0000256" key="9">
    <source>
        <dbReference type="SAM" id="Coils"/>
    </source>
</evidence>
<name>A0A8T2MU36_9TELE</name>
<keyword evidence="3" id="KW-0158">Chromosome</keyword>
<evidence type="ECO:0000256" key="1">
    <source>
        <dbReference type="ARBA" id="ARBA00004584"/>
    </source>
</evidence>
<evidence type="ECO:0000256" key="10">
    <source>
        <dbReference type="SAM" id="MobiDB-lite"/>
    </source>
</evidence>
<comment type="subcellular location">
    <subcellularLocation>
        <location evidence="1">Chromosome</location>
        <location evidence="1">Centromere</location>
    </subcellularLocation>
</comment>
<feature type="compositionally biased region" description="Polar residues" evidence="10">
    <location>
        <begin position="325"/>
        <end position="337"/>
    </location>
</feature>
<evidence type="ECO:0000259" key="11">
    <source>
        <dbReference type="Pfam" id="PF07557"/>
    </source>
</evidence>
<feature type="compositionally biased region" description="Low complexity" evidence="10">
    <location>
        <begin position="266"/>
        <end position="278"/>
    </location>
</feature>
<feature type="compositionally biased region" description="Basic residues" evidence="10">
    <location>
        <begin position="180"/>
        <end position="200"/>
    </location>
</feature>
<dbReference type="PANTHER" id="PTHR21577">
    <property type="entry name" value="SHUGOSHIN"/>
    <property type="match status" value="1"/>
</dbReference>
<dbReference type="AlphaFoldDB" id="A0A8T2MU36"/>
<proteinExistence type="inferred from homology"/>
<feature type="domain" description="Shugoshin C-terminal" evidence="11">
    <location>
        <begin position="608"/>
        <end position="629"/>
    </location>
</feature>
<dbReference type="OrthoDB" id="9901374at2759"/>
<sequence length="671" mass="74112">MVRERAQRKSYQQTLEDIKEKMKEKRSKRLSSACAASRGLSKYKTKINITGSSKPQLLKSVQVNNRALAAALAEEKLKVRQAQGLILQMKREQQALIFHLLLLKRKISQQESQGVSRDLRPEDLAASPLVSSPARIGTCCDPEPSRTNTCSEDLLREPQRVQRVGAAETPDQAALPRTVTARRRRDGRRSSVHRHRRRSFLQRNGPASPESPERRGAEPSNSTAPVKPLPQQAEPDLEAFPEPLDLGPALQSTPEPPPPPPPSRPRPQTLQQQQRKPATSNRPKPDRGRKPDRAPLKKPWENPKPRARSKSRDRSTTRTKGMGAASTSDRLNSSLGHNDTFDFDCEEGVHLTPFRTGGRAAGEGEEPEVATPNEGGTKAPEVGVATPPSQPGSPSGSESSLSLEDPEDSLYQPYRKPRPNTKAKTPPRRARSKRRSVLQARHAQGVGQGKENASLKPKPPAPCESRKEEQHCTLFVDGGAPKTPTPGVPQTQHTRMLEKENQPGVEGIELVATPTPDRNLEAGHTPCTPEAESGLFLIDKPLGGITTDRENRPPVTTEKRRGKGVLWSRGGRGSGPCDITNLSSAAFRKFSMGRHRPPSADSTPGPTRKRRCTMSVDYKEPTLNAKLRRGDRFTDTMFLRSPIFKQKSRRSVRSSQSKTLQKYNESFVGCL</sequence>
<dbReference type="GO" id="GO:0051301">
    <property type="term" value="P:cell division"/>
    <property type="evidence" value="ECO:0007669"/>
    <property type="project" value="UniProtKB-KW"/>
</dbReference>
<organism evidence="12 13">
    <name type="scientific">Albula glossodonta</name>
    <name type="common">roundjaw bonefish</name>
    <dbReference type="NCBI Taxonomy" id="121402"/>
    <lineage>
        <taxon>Eukaryota</taxon>
        <taxon>Metazoa</taxon>
        <taxon>Chordata</taxon>
        <taxon>Craniata</taxon>
        <taxon>Vertebrata</taxon>
        <taxon>Euteleostomi</taxon>
        <taxon>Actinopterygii</taxon>
        <taxon>Neopterygii</taxon>
        <taxon>Teleostei</taxon>
        <taxon>Albuliformes</taxon>
        <taxon>Albulidae</taxon>
        <taxon>Albula</taxon>
    </lineage>
</organism>
<dbReference type="Proteomes" id="UP000824540">
    <property type="component" value="Unassembled WGS sequence"/>
</dbReference>